<dbReference type="GO" id="GO:0022857">
    <property type="term" value="F:transmembrane transporter activity"/>
    <property type="evidence" value="ECO:0007669"/>
    <property type="project" value="InterPro"/>
</dbReference>
<feature type="transmembrane region" description="Helical" evidence="7">
    <location>
        <begin position="169"/>
        <end position="197"/>
    </location>
</feature>
<dbReference type="PANTHER" id="PTHR42718:SF39">
    <property type="entry name" value="ACTINORHODIN TRANSPORTER-RELATED"/>
    <property type="match status" value="1"/>
</dbReference>
<evidence type="ECO:0000313" key="9">
    <source>
        <dbReference type="EMBL" id="MBD0421508.1"/>
    </source>
</evidence>
<feature type="transmembrane region" description="Helical" evidence="7">
    <location>
        <begin position="79"/>
        <end position="99"/>
    </location>
</feature>
<dbReference type="InterPro" id="IPR011701">
    <property type="entry name" value="MFS"/>
</dbReference>
<evidence type="ECO:0000259" key="8">
    <source>
        <dbReference type="PROSITE" id="PS50850"/>
    </source>
</evidence>
<feature type="transmembrane region" description="Helical" evidence="7">
    <location>
        <begin position="371"/>
        <end position="394"/>
    </location>
</feature>
<reference evidence="9" key="1">
    <citation type="submission" date="2020-09" db="EMBL/GenBank/DDBJ databases">
        <title>Streptomyces grisecoloratus sp. nov., isolated from cotton soil.</title>
        <authorList>
            <person name="Xing L."/>
        </authorList>
    </citation>
    <scope>NUCLEOTIDE SEQUENCE</scope>
    <source>
        <strain evidence="9">TRM S81-3</strain>
    </source>
</reference>
<feature type="transmembrane region" description="Helical" evidence="7">
    <location>
        <begin position="111"/>
        <end position="130"/>
    </location>
</feature>
<evidence type="ECO:0000256" key="2">
    <source>
        <dbReference type="ARBA" id="ARBA00022692"/>
    </source>
</evidence>
<proteinExistence type="predicted"/>
<comment type="subcellular location">
    <subcellularLocation>
        <location evidence="1">Cell membrane</location>
        <topology evidence="1">Multi-pass membrane protein</topology>
    </subcellularLocation>
</comment>
<dbReference type="SUPFAM" id="SSF103473">
    <property type="entry name" value="MFS general substrate transporter"/>
    <property type="match status" value="1"/>
</dbReference>
<dbReference type="PROSITE" id="PS50850">
    <property type="entry name" value="MFS"/>
    <property type="match status" value="1"/>
</dbReference>
<dbReference type="EMBL" id="JACVQF010000200">
    <property type="protein sequence ID" value="MBD0421508.1"/>
    <property type="molecule type" value="Genomic_DNA"/>
</dbReference>
<feature type="transmembrane region" description="Helical" evidence="7">
    <location>
        <begin position="46"/>
        <end position="67"/>
    </location>
</feature>
<feature type="transmembrane region" description="Helical" evidence="7">
    <location>
        <begin position="307"/>
        <end position="328"/>
    </location>
</feature>
<gene>
    <name evidence="9" type="ORF">H0H10_20510</name>
</gene>
<feature type="transmembrane region" description="Helical" evidence="7">
    <location>
        <begin position="400"/>
        <end position="425"/>
    </location>
</feature>
<accession>A0A926QRJ8</accession>
<feature type="compositionally biased region" description="Pro residues" evidence="6">
    <location>
        <begin position="28"/>
        <end position="39"/>
    </location>
</feature>
<feature type="transmembrane region" description="Helical" evidence="7">
    <location>
        <begin position="340"/>
        <end position="359"/>
    </location>
</feature>
<dbReference type="Pfam" id="PF07690">
    <property type="entry name" value="MFS_1"/>
    <property type="match status" value="1"/>
</dbReference>
<evidence type="ECO:0000256" key="4">
    <source>
        <dbReference type="ARBA" id="ARBA00023136"/>
    </source>
</evidence>
<dbReference type="InterPro" id="IPR036259">
    <property type="entry name" value="MFS_trans_sf"/>
</dbReference>
<dbReference type="Gene3D" id="1.20.1250.20">
    <property type="entry name" value="MFS general substrate transporter like domains"/>
    <property type="match status" value="1"/>
</dbReference>
<evidence type="ECO:0000256" key="6">
    <source>
        <dbReference type="SAM" id="MobiDB-lite"/>
    </source>
</evidence>
<evidence type="ECO:0000313" key="10">
    <source>
        <dbReference type="Proteomes" id="UP000621210"/>
    </source>
</evidence>
<reference evidence="9" key="2">
    <citation type="submission" date="2020-09" db="EMBL/GenBank/DDBJ databases">
        <authorList>
            <person name="Luo X."/>
        </authorList>
    </citation>
    <scope>NUCLEOTIDE SEQUENCE</scope>
    <source>
        <strain evidence="9">TRM S81-3</strain>
    </source>
</reference>
<evidence type="ECO:0000256" key="1">
    <source>
        <dbReference type="ARBA" id="ARBA00004651"/>
    </source>
</evidence>
<feature type="transmembrane region" description="Helical" evidence="7">
    <location>
        <begin position="234"/>
        <end position="253"/>
    </location>
</feature>
<feature type="transmembrane region" description="Helical" evidence="7">
    <location>
        <begin position="259"/>
        <end position="280"/>
    </location>
</feature>
<dbReference type="CDD" id="cd17321">
    <property type="entry name" value="MFS_MMR_MDR_like"/>
    <property type="match status" value="1"/>
</dbReference>
<feature type="transmembrane region" description="Helical" evidence="7">
    <location>
        <begin position="203"/>
        <end position="222"/>
    </location>
</feature>
<keyword evidence="3 7" id="KW-1133">Transmembrane helix</keyword>
<dbReference type="AlphaFoldDB" id="A0A926QRJ8"/>
<keyword evidence="4 7" id="KW-0472">Membrane</keyword>
<feature type="transmembrane region" description="Helical" evidence="7">
    <location>
        <begin position="446"/>
        <end position="465"/>
    </location>
</feature>
<evidence type="ECO:0000256" key="5">
    <source>
        <dbReference type="ARBA" id="ARBA00023251"/>
    </source>
</evidence>
<feature type="region of interest" description="Disordered" evidence="6">
    <location>
        <begin position="1"/>
        <end position="42"/>
    </location>
</feature>
<keyword evidence="10" id="KW-1185">Reference proteome</keyword>
<protein>
    <submittedName>
        <fullName evidence="9">MFS transporter</fullName>
    </submittedName>
</protein>
<dbReference type="GO" id="GO:0005886">
    <property type="term" value="C:plasma membrane"/>
    <property type="evidence" value="ECO:0007669"/>
    <property type="project" value="UniProtKB-SubCell"/>
</dbReference>
<dbReference type="InterPro" id="IPR020846">
    <property type="entry name" value="MFS_dom"/>
</dbReference>
<organism evidence="9 10">
    <name type="scientific">Streptomyces griseicoloratus</name>
    <dbReference type="NCBI Taxonomy" id="2752516"/>
    <lineage>
        <taxon>Bacteria</taxon>
        <taxon>Bacillati</taxon>
        <taxon>Actinomycetota</taxon>
        <taxon>Actinomycetes</taxon>
        <taxon>Kitasatosporales</taxon>
        <taxon>Streptomycetaceae</taxon>
        <taxon>Streptomyces</taxon>
    </lineage>
</organism>
<dbReference type="Proteomes" id="UP000621210">
    <property type="component" value="Unassembled WGS sequence"/>
</dbReference>
<feature type="domain" description="Major facilitator superfamily (MFS) profile" evidence="8">
    <location>
        <begin position="45"/>
        <end position="502"/>
    </location>
</feature>
<dbReference type="Gene3D" id="1.20.1720.10">
    <property type="entry name" value="Multidrug resistance protein D"/>
    <property type="match status" value="1"/>
</dbReference>
<feature type="transmembrane region" description="Helical" evidence="7">
    <location>
        <begin position="136"/>
        <end position="157"/>
    </location>
</feature>
<keyword evidence="5" id="KW-0046">Antibiotic resistance</keyword>
<name>A0A926QRJ8_9ACTN</name>
<dbReference type="PANTHER" id="PTHR42718">
    <property type="entry name" value="MAJOR FACILITATOR SUPERFAMILY MULTIDRUG TRANSPORTER MFSC"/>
    <property type="match status" value="1"/>
</dbReference>
<evidence type="ECO:0000256" key="7">
    <source>
        <dbReference type="SAM" id="Phobius"/>
    </source>
</evidence>
<evidence type="ECO:0000256" key="3">
    <source>
        <dbReference type="ARBA" id="ARBA00022989"/>
    </source>
</evidence>
<keyword evidence="2 7" id="KW-0812">Transmembrane</keyword>
<feature type="transmembrane region" description="Helical" evidence="7">
    <location>
        <begin position="477"/>
        <end position="499"/>
    </location>
</feature>
<dbReference type="GO" id="GO:0046677">
    <property type="term" value="P:response to antibiotic"/>
    <property type="evidence" value="ECO:0007669"/>
    <property type="project" value="UniProtKB-KW"/>
</dbReference>
<comment type="caution">
    <text evidence="9">The sequence shown here is derived from an EMBL/GenBank/DDBJ whole genome shotgun (WGS) entry which is preliminary data.</text>
</comment>
<sequence>MTTSSAPHGSPSAPTDEPDRENDRAAPQPAPGPSEPPTPGLGTGRLLTTLSALLLSVVSFAAAGIAVPDIGASLGATAAEQSLVVSVYALGFAVPMVLGGRLGDLYGRRRLFLLGMAGFTLFSLVATLAPGITVLIAARALTGISAAAMVPQVLATITASTQGPERARAVALFGATAGGATAIGQVLGGVLLSVPLLGAPWRMIFAMSVLMGVIAFGAALRWLPDTSAPGHRSLDLFGTTLLGLALLALMIPISQGGALGWPVWCWVLLGATPVLFAAFWRRQLRLHRSDRVPLVPPPLFRLSSYRIGLVMALMLQSAFGAFTFLYAISTQTGLGWSPMHAALVLLPFSLCFLAVSIWSGKLAPRFGFRRLLAIGGLVQAALLSITAVSVFLQGAGLNSWTFAALLVGVGVGQAFMFGPLVGAMIAEVPPASAGAASGVLQTTQQAAMGLGVAVAGGLLGAALAGSTAPTGQAYTSALAICMLVQAAFAITFALCALALPRR</sequence>